<dbReference type="OrthoDB" id="10255128at2759"/>
<evidence type="ECO:0000313" key="2">
    <source>
        <dbReference type="Proteomes" id="UP000481861"/>
    </source>
</evidence>
<gene>
    <name evidence="1" type="ORF">BDV95DRAFT_556053</name>
</gene>
<accession>A0A7C8MKK7</accession>
<keyword evidence="2" id="KW-1185">Reference proteome</keyword>
<sequence length="327" mass="36660">MSILHSFTRAMASLHPGRRAVRWIIDWDGTLTTRDTLDALVRIAASTKPDSHVLQQWERVTQAYVGDYEVTLKSQTPDGKLPDTIAQEARLLTVLRDVEERSINRVSESGIFSGLTGSQLDSGAANAINTGQVQLRDGCCEFLKYVRRHDVGMLNILSVNWSRQFIAACLNATEPGLAELFKNHIYANELQGIKNGKPSTGRIGEDGDLRLISSHDKVTCQQQLRTSNSERESAIPVVYIGDSWTDFECLLEADLGICIRDDPMTSTQKKLGDSLRRLGVRCPHIQDWREVDKWGVVWVKSFGEIERWQKESKMAMAKFAHGSISIT</sequence>
<dbReference type="SUPFAM" id="SSF56784">
    <property type="entry name" value="HAD-like"/>
    <property type="match status" value="1"/>
</dbReference>
<dbReference type="PANTHER" id="PTHR28181:SF1">
    <property type="entry name" value="COLD TOLERANCE PROTEIN 1"/>
    <property type="match status" value="1"/>
</dbReference>
<dbReference type="AlphaFoldDB" id="A0A7C8MKK7"/>
<dbReference type="EMBL" id="JAADJZ010000001">
    <property type="protein sequence ID" value="KAF2877823.1"/>
    <property type="molecule type" value="Genomic_DNA"/>
</dbReference>
<evidence type="ECO:0000313" key="1">
    <source>
        <dbReference type="EMBL" id="KAF2877823.1"/>
    </source>
</evidence>
<dbReference type="Gene3D" id="3.40.50.1000">
    <property type="entry name" value="HAD superfamily/HAD-like"/>
    <property type="match status" value="1"/>
</dbReference>
<dbReference type="InterPro" id="IPR050849">
    <property type="entry name" value="HAD-like_hydrolase_phosphatase"/>
</dbReference>
<protein>
    <recommendedName>
        <fullName evidence="3">HAD-like domain-containing protein</fullName>
    </recommendedName>
</protein>
<comment type="caution">
    <text evidence="1">The sequence shown here is derived from an EMBL/GenBank/DDBJ whole genome shotgun (WGS) entry which is preliminary data.</text>
</comment>
<reference evidence="1 2" key="1">
    <citation type="submission" date="2020-01" db="EMBL/GenBank/DDBJ databases">
        <authorList>
            <consortium name="DOE Joint Genome Institute"/>
            <person name="Haridas S."/>
            <person name="Albert R."/>
            <person name="Binder M."/>
            <person name="Bloem J."/>
            <person name="Labutti K."/>
            <person name="Salamov A."/>
            <person name="Andreopoulos B."/>
            <person name="Baker S.E."/>
            <person name="Barry K."/>
            <person name="Bills G."/>
            <person name="Bluhm B.H."/>
            <person name="Cannon C."/>
            <person name="Castanera R."/>
            <person name="Culley D.E."/>
            <person name="Daum C."/>
            <person name="Ezra D."/>
            <person name="Gonzalez J.B."/>
            <person name="Henrissat B."/>
            <person name="Kuo A."/>
            <person name="Liang C."/>
            <person name="Lipzen A."/>
            <person name="Lutzoni F."/>
            <person name="Magnuson J."/>
            <person name="Mondo S."/>
            <person name="Nolan M."/>
            <person name="Ohm R."/>
            <person name="Pangilinan J."/>
            <person name="Park H.-J.H."/>
            <person name="Ramirez L."/>
            <person name="Alfaro M."/>
            <person name="Sun H."/>
            <person name="Tritt A."/>
            <person name="Yoshinaga Y."/>
            <person name="Zwiers L.-H.L."/>
            <person name="Turgeon B.G."/>
            <person name="Goodwin S.B."/>
            <person name="Spatafora J.W."/>
            <person name="Crous P.W."/>
            <person name="Grigoriev I.V."/>
        </authorList>
    </citation>
    <scope>NUCLEOTIDE SEQUENCE [LARGE SCALE GENOMIC DNA]</scope>
    <source>
        <strain evidence="1 2">CBS 611.86</strain>
    </source>
</reference>
<name>A0A7C8MKK7_9PLEO</name>
<dbReference type="InterPro" id="IPR023214">
    <property type="entry name" value="HAD_sf"/>
</dbReference>
<dbReference type="InterPro" id="IPR036412">
    <property type="entry name" value="HAD-like_sf"/>
</dbReference>
<evidence type="ECO:0008006" key="3">
    <source>
        <dbReference type="Google" id="ProtNLM"/>
    </source>
</evidence>
<proteinExistence type="predicted"/>
<dbReference type="PANTHER" id="PTHR28181">
    <property type="entry name" value="UPF0655 PROTEIN YCR015C"/>
    <property type="match status" value="1"/>
</dbReference>
<dbReference type="Proteomes" id="UP000481861">
    <property type="component" value="Unassembled WGS sequence"/>
</dbReference>
<organism evidence="1 2">
    <name type="scientific">Massariosphaeria phaeospora</name>
    <dbReference type="NCBI Taxonomy" id="100035"/>
    <lineage>
        <taxon>Eukaryota</taxon>
        <taxon>Fungi</taxon>
        <taxon>Dikarya</taxon>
        <taxon>Ascomycota</taxon>
        <taxon>Pezizomycotina</taxon>
        <taxon>Dothideomycetes</taxon>
        <taxon>Pleosporomycetidae</taxon>
        <taxon>Pleosporales</taxon>
        <taxon>Pleosporales incertae sedis</taxon>
        <taxon>Massariosphaeria</taxon>
    </lineage>
</organism>